<protein>
    <submittedName>
        <fullName evidence="4">Uncharacterized protein</fullName>
    </submittedName>
</protein>
<dbReference type="InterPro" id="IPR047202">
    <property type="entry name" value="Lipocalin_Blc-like_dom"/>
</dbReference>
<name>A0A8J1UJ79_OWEFU</name>
<evidence type="ECO:0000313" key="5">
    <source>
        <dbReference type="Proteomes" id="UP000749559"/>
    </source>
</evidence>
<dbReference type="Pfam" id="PF08212">
    <property type="entry name" value="Lipocalin_2"/>
    <property type="match status" value="1"/>
</dbReference>
<dbReference type="Proteomes" id="UP000749559">
    <property type="component" value="Unassembled WGS sequence"/>
</dbReference>
<dbReference type="InterPro" id="IPR000566">
    <property type="entry name" value="Lipocln_cytosolic_FA-bd_dom"/>
</dbReference>
<dbReference type="InterPro" id="IPR012674">
    <property type="entry name" value="Calycin"/>
</dbReference>
<evidence type="ECO:0000313" key="4">
    <source>
        <dbReference type="EMBL" id="CAH1792977.1"/>
    </source>
</evidence>
<accession>A0A8J1UJ79</accession>
<dbReference type="InterPro" id="IPR022271">
    <property type="entry name" value="Lipocalin_ApoD"/>
</dbReference>
<reference evidence="4" key="1">
    <citation type="submission" date="2022-03" db="EMBL/GenBank/DDBJ databases">
        <authorList>
            <person name="Martin C."/>
        </authorList>
    </citation>
    <scope>NUCLEOTIDE SEQUENCE</scope>
</reference>
<sequence>MMHKMMGMALLVVLPTFCLGFLADDIFDQAPKTVDKVDIEKYLGRWYQTYNNKNIQARFAKDAFCTHADYTLVNATTITVRNSNRQRSPTGPLGQIEGFGYKSESEGKLWVKLDNGRVNPSPLWILKLGPVINGQYQYSICSDPLRFALFVLTRNPSEFYEKYNDEVLEFLKEEEFTNEGNKPQRTYQGDDCLYVEPQV</sequence>
<dbReference type="EMBL" id="CAIIXF020000008">
    <property type="protein sequence ID" value="CAH1792977.1"/>
    <property type="molecule type" value="Genomic_DNA"/>
</dbReference>
<feature type="chain" id="PRO_5042621247" evidence="3">
    <location>
        <begin position="21"/>
        <end position="199"/>
    </location>
</feature>
<comment type="similarity">
    <text evidence="1 3">Belongs to the calycin superfamily. Lipocalin family.</text>
</comment>
<dbReference type="PIRSF" id="PIRSF036893">
    <property type="entry name" value="Lipocalin_ApoD"/>
    <property type="match status" value="1"/>
</dbReference>
<dbReference type="CDD" id="cd19438">
    <property type="entry name" value="lipocalin_Blc-like"/>
    <property type="match status" value="1"/>
</dbReference>
<gene>
    <name evidence="4" type="ORF">OFUS_LOCUS17883</name>
</gene>
<dbReference type="PANTHER" id="PTHR37437:SF1">
    <property type="entry name" value="LIPOCALIN-RELATED PROTEIN"/>
    <property type="match status" value="1"/>
</dbReference>
<organism evidence="4 5">
    <name type="scientific">Owenia fusiformis</name>
    <name type="common">Polychaete worm</name>
    <dbReference type="NCBI Taxonomy" id="6347"/>
    <lineage>
        <taxon>Eukaryota</taxon>
        <taxon>Metazoa</taxon>
        <taxon>Spiralia</taxon>
        <taxon>Lophotrochozoa</taxon>
        <taxon>Annelida</taxon>
        <taxon>Polychaeta</taxon>
        <taxon>Sedentaria</taxon>
        <taxon>Canalipalpata</taxon>
        <taxon>Sabellida</taxon>
        <taxon>Oweniida</taxon>
        <taxon>Oweniidae</taxon>
        <taxon>Owenia</taxon>
    </lineage>
</organism>
<dbReference type="AlphaFoldDB" id="A0A8J1UJ79"/>
<evidence type="ECO:0000256" key="3">
    <source>
        <dbReference type="PIRNR" id="PIRNR036893"/>
    </source>
</evidence>
<dbReference type="OrthoDB" id="565904at2759"/>
<comment type="caution">
    <text evidence="4">The sequence shown here is derived from an EMBL/GenBank/DDBJ whole genome shotgun (WGS) entry which is preliminary data.</text>
</comment>
<proteinExistence type="inferred from homology"/>
<dbReference type="Gene3D" id="2.40.128.20">
    <property type="match status" value="1"/>
</dbReference>
<evidence type="ECO:0000256" key="2">
    <source>
        <dbReference type="ARBA" id="ARBA00023121"/>
    </source>
</evidence>
<evidence type="ECO:0000256" key="1">
    <source>
        <dbReference type="ARBA" id="ARBA00006889"/>
    </source>
</evidence>
<dbReference type="PANTHER" id="PTHR37437">
    <property type="entry name" value="LIPOCALIN-RELATED PROTEIN-RELATED"/>
    <property type="match status" value="1"/>
</dbReference>
<keyword evidence="2" id="KW-0446">Lipid-binding</keyword>
<dbReference type="SUPFAM" id="SSF50814">
    <property type="entry name" value="Lipocalins"/>
    <property type="match status" value="1"/>
</dbReference>
<keyword evidence="5" id="KW-1185">Reference proteome</keyword>
<keyword evidence="3" id="KW-0732">Signal</keyword>
<feature type="signal peptide" evidence="3">
    <location>
        <begin position="1"/>
        <end position="20"/>
    </location>
</feature>
<dbReference type="GO" id="GO:0008289">
    <property type="term" value="F:lipid binding"/>
    <property type="evidence" value="ECO:0007669"/>
    <property type="project" value="UniProtKB-KW"/>
</dbReference>